<dbReference type="EMBL" id="CP002009">
    <property type="protein sequence ID" value="ADG12827.1"/>
    <property type="molecule type" value="Genomic_DNA"/>
</dbReference>
<comment type="catalytic activity">
    <reaction evidence="5">
        <text>Co-precorrin-6B + S-adenosyl-L-methionine = Co-precorrin-7 + S-adenosyl-L-homocysteine + CO2</text>
        <dbReference type="Rhea" id="RHEA:36067"/>
        <dbReference type="ChEBI" id="CHEBI:16526"/>
        <dbReference type="ChEBI" id="CHEBI:57856"/>
        <dbReference type="ChEBI" id="CHEBI:59789"/>
        <dbReference type="ChEBI" id="CHEBI:70791"/>
        <dbReference type="ChEBI" id="CHEBI:72780"/>
        <dbReference type="EC" id="2.1.1.196"/>
    </reaction>
</comment>
<dbReference type="InterPro" id="IPR025714">
    <property type="entry name" value="Methyltranfer_dom"/>
</dbReference>
<evidence type="ECO:0000313" key="7">
    <source>
        <dbReference type="EMBL" id="ADG12827.1"/>
    </source>
</evidence>
<keyword evidence="1 5" id="KW-0169">Cobalamin biosynthesis</keyword>
<dbReference type="GO" id="GO:0008276">
    <property type="term" value="F:protein methyltransferase activity"/>
    <property type="evidence" value="ECO:0007669"/>
    <property type="project" value="InterPro"/>
</dbReference>
<organism evidence="7 8">
    <name type="scientific">Methanocaldococcus infernus (strain DSM 11812 / JCM 15783 / ME)</name>
    <dbReference type="NCBI Taxonomy" id="573063"/>
    <lineage>
        <taxon>Archaea</taxon>
        <taxon>Methanobacteriati</taxon>
        <taxon>Methanobacteriota</taxon>
        <taxon>Methanomada group</taxon>
        <taxon>Methanococci</taxon>
        <taxon>Methanococcales</taxon>
        <taxon>Methanocaldococcaceae</taxon>
        <taxon>Methanocaldococcus</taxon>
    </lineage>
</organism>
<comment type="pathway">
    <text evidence="5">Cofactor biosynthesis; adenosylcobalamin biosynthesis; cob(II)yrinate a,c-diamide from sirohydrochlorin (anaerobic route): step 8/10.</text>
</comment>
<gene>
    <name evidence="5" type="primary">cbiT</name>
    <name evidence="7" type="ordered locus">Metin_0155</name>
</gene>
<dbReference type="OrthoDB" id="6027at2157"/>
<feature type="domain" description="Methyltransferase" evidence="6">
    <location>
        <begin position="29"/>
        <end position="99"/>
    </location>
</feature>
<keyword evidence="8" id="KW-1185">Reference proteome</keyword>
<name>D5VQH4_METIM</name>
<dbReference type="UniPathway" id="UPA00148">
    <property type="reaction ID" value="UER00229"/>
</dbReference>
<comment type="caution">
    <text evidence="5">Lacks conserved residue(s) required for the propagation of feature annotation.</text>
</comment>
<evidence type="ECO:0000256" key="5">
    <source>
        <dbReference type="HAMAP-Rule" id="MF_00786"/>
    </source>
</evidence>
<dbReference type="EC" id="2.1.1.196" evidence="5"/>
<evidence type="ECO:0000256" key="3">
    <source>
        <dbReference type="ARBA" id="ARBA00022679"/>
    </source>
</evidence>
<dbReference type="KEGG" id="mif:Metin_0155"/>
<dbReference type="InterPro" id="IPR023475">
    <property type="entry name" value="CbiT"/>
</dbReference>
<dbReference type="STRING" id="573063.Metin_0155"/>
<evidence type="ECO:0000256" key="1">
    <source>
        <dbReference type="ARBA" id="ARBA00022573"/>
    </source>
</evidence>
<dbReference type="GO" id="GO:0043776">
    <property type="term" value="F:cobalt-precorrin-6B C5-methyltransferase activity"/>
    <property type="evidence" value="ECO:0007669"/>
    <property type="project" value="RHEA"/>
</dbReference>
<dbReference type="InterPro" id="IPR029063">
    <property type="entry name" value="SAM-dependent_MTases_sf"/>
</dbReference>
<keyword evidence="4 5" id="KW-0949">S-adenosyl-L-methionine</keyword>
<keyword evidence="2 5" id="KW-0489">Methyltransferase</keyword>
<dbReference type="CDD" id="cd02440">
    <property type="entry name" value="AdoMet_MTases"/>
    <property type="match status" value="1"/>
</dbReference>
<dbReference type="SUPFAM" id="SSF53335">
    <property type="entry name" value="S-adenosyl-L-methionine-dependent methyltransferases"/>
    <property type="match status" value="1"/>
</dbReference>
<dbReference type="NCBIfam" id="TIGR02469">
    <property type="entry name" value="CbiT"/>
    <property type="match status" value="1"/>
</dbReference>
<accession>D5VQH4</accession>
<dbReference type="InterPro" id="IPR050714">
    <property type="entry name" value="Cobalamin_biosynth_MTase"/>
</dbReference>
<reference evidence="7" key="1">
    <citation type="submission" date="2010-04" db="EMBL/GenBank/DDBJ databases">
        <title>Complete sequence of Methanocaldococcus infernus ME.</title>
        <authorList>
            <consortium name="US DOE Joint Genome Institute"/>
            <person name="Lucas S."/>
            <person name="Copeland A."/>
            <person name="Lapidus A."/>
            <person name="Cheng J.-F."/>
            <person name="Bruce D."/>
            <person name="Goodwin L."/>
            <person name="Pitluck S."/>
            <person name="Munk A.C."/>
            <person name="Detter J.C."/>
            <person name="Han C."/>
            <person name="Tapia R."/>
            <person name="Land M."/>
            <person name="Hauser L."/>
            <person name="Kyrpides N."/>
            <person name="Mikhailova N."/>
            <person name="Sieprawska-Lupa M."/>
            <person name="Whitman W.B."/>
            <person name="Woyke T."/>
        </authorList>
    </citation>
    <scope>NUCLEOTIDE SEQUENCE [LARGE SCALE GENOMIC DNA]</scope>
    <source>
        <strain evidence="7">ME</strain>
    </source>
</reference>
<protein>
    <recommendedName>
        <fullName evidence="5">Probable cobalt-precorrin-6B C(15)-methyltransferase (decarboxylating)</fullName>
        <ecNumber evidence="5">2.1.1.196</ecNumber>
    </recommendedName>
</protein>
<dbReference type="Pfam" id="PF13847">
    <property type="entry name" value="Methyltransf_31"/>
    <property type="match status" value="1"/>
</dbReference>
<dbReference type="RefSeq" id="WP_013099573.1">
    <property type="nucleotide sequence ID" value="NC_014122.1"/>
</dbReference>
<feature type="binding site" evidence="5">
    <location>
        <position position="14"/>
    </location>
    <ligand>
        <name>S-adenosyl-L-methionine</name>
        <dbReference type="ChEBI" id="CHEBI:59789"/>
    </ligand>
</feature>
<evidence type="ECO:0000259" key="6">
    <source>
        <dbReference type="Pfam" id="PF13847"/>
    </source>
</evidence>
<proteinExistence type="inferred from homology"/>
<dbReference type="AlphaFoldDB" id="D5VQH4"/>
<dbReference type="HAMAP" id="MF_00786">
    <property type="entry name" value="CbiT"/>
    <property type="match status" value="1"/>
</dbReference>
<dbReference type="GeneID" id="9131155"/>
<dbReference type="PANTHER" id="PTHR43182">
    <property type="entry name" value="COBALT-PRECORRIN-6B C(15)-METHYLTRANSFERASE (DECARBOXYLATING)"/>
    <property type="match status" value="1"/>
</dbReference>
<dbReference type="PANTHER" id="PTHR43182:SF1">
    <property type="entry name" value="COBALT-PRECORRIN-7 C(5)-METHYLTRANSFERASE"/>
    <property type="match status" value="1"/>
</dbReference>
<evidence type="ECO:0000256" key="2">
    <source>
        <dbReference type="ARBA" id="ARBA00022603"/>
    </source>
</evidence>
<dbReference type="Proteomes" id="UP000002061">
    <property type="component" value="Chromosome"/>
</dbReference>
<keyword evidence="3 5" id="KW-0808">Transferase</keyword>
<dbReference type="GO" id="GO:0019251">
    <property type="term" value="P:anaerobic cobalamin biosynthetic process"/>
    <property type="evidence" value="ECO:0007669"/>
    <property type="project" value="UniProtKB-UniRule"/>
</dbReference>
<comment type="similarity">
    <text evidence="5">Belongs to the methyltransferase superfamily. Archaeal-type CbiT family.</text>
</comment>
<dbReference type="Gene3D" id="3.40.50.150">
    <property type="entry name" value="Vaccinia Virus protein VP39"/>
    <property type="match status" value="1"/>
</dbReference>
<evidence type="ECO:0000256" key="4">
    <source>
        <dbReference type="ARBA" id="ARBA00022691"/>
    </source>
</evidence>
<comment type="function">
    <text evidence="5">Catalyzes the methylation of C-15 in cobalt-precorrin-6B followed by the decarboxylation of C-12 to form cobalt-precorrin-7.</text>
</comment>
<dbReference type="GO" id="GO:0032259">
    <property type="term" value="P:methylation"/>
    <property type="evidence" value="ECO:0007669"/>
    <property type="project" value="UniProtKB-KW"/>
</dbReference>
<dbReference type="eggNOG" id="arCOG00977">
    <property type="taxonomic scope" value="Archaea"/>
</dbReference>
<feature type="binding site" evidence="5">
    <location>
        <position position="59"/>
    </location>
    <ligand>
        <name>S-adenosyl-L-methionine</name>
        <dbReference type="ChEBI" id="CHEBI:59789"/>
    </ligand>
</feature>
<dbReference type="InterPro" id="IPR014008">
    <property type="entry name" value="Cbl_synth_MTase_CbiT"/>
</dbReference>
<evidence type="ECO:0000313" key="8">
    <source>
        <dbReference type="Proteomes" id="UP000002061"/>
    </source>
</evidence>
<dbReference type="HOGENOM" id="CLU_094143_0_0_2"/>
<feature type="binding site" evidence="5">
    <location>
        <position position="87"/>
    </location>
    <ligand>
        <name>S-adenosyl-L-methionine</name>
        <dbReference type="ChEBI" id="CHEBI:59789"/>
    </ligand>
</feature>
<sequence>MIPDDQFVKRVPLTKEEIRAISLYKLSLSKDDIVADIGSGAGGMSVEIALRAKKVYSIDLNREAIENLKENLKKFNIKNCEIIHGKAEEAIKNLEFNKAFIGGTKNIEEIIKILAEKEVSHIVANTIVLENTLKIVKLLESYNYKLDIVLANISKAKKISPGYIFFSHNPIYIITALL</sequence>